<proteinExistence type="predicted"/>
<dbReference type="Proteomes" id="UP000220611">
    <property type="component" value="Unassembled WGS sequence"/>
</dbReference>
<evidence type="ECO:0000256" key="2">
    <source>
        <dbReference type="SAM" id="SignalP"/>
    </source>
</evidence>
<keyword evidence="2" id="KW-0732">Signal</keyword>
<dbReference type="InterPro" id="IPR006059">
    <property type="entry name" value="SBP"/>
</dbReference>
<dbReference type="OrthoDB" id="362670at2"/>
<dbReference type="Proteomes" id="UP000003490">
    <property type="component" value="Unassembled WGS sequence"/>
</dbReference>
<dbReference type="SUPFAM" id="SSF53850">
    <property type="entry name" value="Periplasmic binding protein-like II"/>
    <property type="match status" value="1"/>
</dbReference>
<organism evidence="3 5">
    <name type="scientific">[Clostridium] leptum DSM 753</name>
    <dbReference type="NCBI Taxonomy" id="428125"/>
    <lineage>
        <taxon>Bacteria</taxon>
        <taxon>Bacillati</taxon>
        <taxon>Bacillota</taxon>
        <taxon>Clostridia</taxon>
        <taxon>Eubacteriales</taxon>
        <taxon>Oscillospiraceae</taxon>
        <taxon>Oscillospiraceae incertae sedis</taxon>
    </lineage>
</organism>
<reference evidence="3 5" key="1">
    <citation type="submission" date="2007-08" db="EMBL/GenBank/DDBJ databases">
        <title>Draft genome sequence of Clostridium leptum (DSM 753).</title>
        <authorList>
            <person name="Sudarsanam P."/>
            <person name="Ley R."/>
            <person name="Guruge J."/>
            <person name="Turnbaugh P.J."/>
            <person name="Mahowald M."/>
            <person name="Liep D."/>
            <person name="Gordon J."/>
        </authorList>
    </citation>
    <scope>NUCLEOTIDE SEQUENCE [LARGE SCALE GENOMIC DNA]</scope>
    <source>
        <strain evidence="3 5">DSM 753</strain>
    </source>
</reference>
<dbReference type="PANTHER" id="PTHR43649">
    <property type="entry name" value="ARABINOSE-BINDING PROTEIN-RELATED"/>
    <property type="match status" value="1"/>
</dbReference>
<reference evidence="3 5" key="2">
    <citation type="submission" date="2007-08" db="EMBL/GenBank/DDBJ databases">
        <authorList>
            <person name="Fulton L."/>
            <person name="Clifton S."/>
            <person name="Fulton B."/>
            <person name="Xu J."/>
            <person name="Minx P."/>
            <person name="Pepin K.H."/>
            <person name="Johnson M."/>
            <person name="Thiruvilangam P."/>
            <person name="Bhonagiri V."/>
            <person name="Nash W.E."/>
            <person name="Wang C."/>
            <person name="Mardis E.R."/>
            <person name="Wilson R.K."/>
        </authorList>
    </citation>
    <scope>NUCLEOTIDE SEQUENCE [LARGE SCALE GENOMIC DNA]</scope>
    <source>
        <strain evidence="3 5">DSM 753</strain>
    </source>
</reference>
<gene>
    <name evidence="4" type="ORF">CH238_10055</name>
    <name evidence="3" type="ORF">CLOLEP_00738</name>
</gene>
<evidence type="ECO:0000313" key="5">
    <source>
        <dbReference type="Proteomes" id="UP000003490"/>
    </source>
</evidence>
<name>A7VQB0_9FIRM</name>
<dbReference type="EMBL" id="NOXF01000007">
    <property type="protein sequence ID" value="PEQ24218.1"/>
    <property type="molecule type" value="Genomic_DNA"/>
</dbReference>
<accession>A7VQB0</accession>
<feature type="chain" id="PRO_5041894242" evidence="2">
    <location>
        <begin position="21"/>
        <end position="439"/>
    </location>
</feature>
<feature type="signal peptide" evidence="2">
    <location>
        <begin position="1"/>
        <end position="20"/>
    </location>
</feature>
<dbReference type="CDD" id="cd13585">
    <property type="entry name" value="PBP2_TMBP_like"/>
    <property type="match status" value="1"/>
</dbReference>
<dbReference type="PROSITE" id="PS51257">
    <property type="entry name" value="PROKAR_LIPOPROTEIN"/>
    <property type="match status" value="1"/>
</dbReference>
<dbReference type="eggNOG" id="COG1653">
    <property type="taxonomic scope" value="Bacteria"/>
</dbReference>
<comment type="caution">
    <text evidence="3">The sequence shown here is derived from an EMBL/GenBank/DDBJ whole genome shotgun (WGS) entry which is preliminary data.</text>
</comment>
<dbReference type="PANTHER" id="PTHR43649:SF12">
    <property type="entry name" value="DIACETYLCHITOBIOSE BINDING PROTEIN DASA"/>
    <property type="match status" value="1"/>
</dbReference>
<dbReference type="Pfam" id="PF01547">
    <property type="entry name" value="SBP_bac_1"/>
    <property type="match status" value="1"/>
</dbReference>
<evidence type="ECO:0000313" key="6">
    <source>
        <dbReference type="Proteomes" id="UP000220611"/>
    </source>
</evidence>
<reference evidence="4 6" key="3">
    <citation type="submission" date="2017-07" db="EMBL/GenBank/DDBJ databases">
        <title>Prevalence of linear plasmids in Cutibacterium (Propionibacterium) acnes isolates obtained from prostatic tissue.</title>
        <authorList>
            <person name="Davidsson S."/>
            <person name="Carlsson J."/>
            <person name="Molling P."/>
            <person name="Andren O."/>
            <person name="Andersson S.-O."/>
            <person name="Brzuszkiewicz E."/>
            <person name="Poehlein A."/>
            <person name="Al-Zeer M."/>
            <person name="Brinkmann V."/>
            <person name="Scavenius C."/>
            <person name="Nazipi S."/>
            <person name="Soderquist B."/>
            <person name="Bruggemann H."/>
        </authorList>
    </citation>
    <scope>NUCLEOTIDE SEQUENCE [LARGE SCALE GENOMIC DNA]</scope>
    <source>
        <strain evidence="4 6">DSM 753</strain>
    </source>
</reference>
<evidence type="ECO:0000313" key="4">
    <source>
        <dbReference type="EMBL" id="PEQ24218.1"/>
    </source>
</evidence>
<dbReference type="EMBL" id="ABCB02000014">
    <property type="protein sequence ID" value="EDO62615.1"/>
    <property type="molecule type" value="Genomic_DNA"/>
</dbReference>
<keyword evidence="6" id="KW-1185">Reference proteome</keyword>
<feature type="region of interest" description="Disordered" evidence="1">
    <location>
        <begin position="27"/>
        <end position="55"/>
    </location>
</feature>
<sequence length="439" mass="47397">MKKHAALLLAVVLAGSMFLASCSGDGSGASAPESSGGTESQSASAEESSGAEPPELSGELVVMTLAGEPFVPAWQDQAAVFTEQTGVQVTIDSVPWENLRETCTLELASATGAYDVIYVHPSWFQEFAKNGYLVPADEYTTEEDLEKYITNLVDDYRYEGTLYGLPDWITTHVLAYRTDIFEQESLDPPETWDDLLAVCEQLSGSSEYSPISFPGKKGGALASIFSSLLTSNGGWYFNDAGEPNVNSAEGVEVAEFLADLAPYLPSGYQNFHWDENGQTASGGKAAMTLVATQSTSWLEEESSATAGKWGYLALKSNKGTVGGIIDDYCWSVCVDSQNKEAAGEFVKFFTDTDAQKYFTQKSSTCGATKAYYEDTELQESIPMLSAMSEILNENTNPAPSWGTWAAECEILEVNLQNVMNGNMTAQDALDQVQAKMTEG</sequence>
<dbReference type="HOGENOM" id="CLU_612087_0_0_9"/>
<evidence type="ECO:0000313" key="3">
    <source>
        <dbReference type="EMBL" id="EDO62615.1"/>
    </source>
</evidence>
<dbReference type="Gene3D" id="3.40.190.10">
    <property type="entry name" value="Periplasmic binding protein-like II"/>
    <property type="match status" value="2"/>
</dbReference>
<protein>
    <submittedName>
        <fullName evidence="3">ABC transporter, solute-binding protein</fullName>
    </submittedName>
    <submittedName>
        <fullName evidence="4">Sugar ABC transporter substrate-binding protein</fullName>
    </submittedName>
</protein>
<dbReference type="AlphaFoldDB" id="A7VQB0"/>
<dbReference type="InterPro" id="IPR050490">
    <property type="entry name" value="Bact_solute-bd_prot1"/>
</dbReference>
<evidence type="ECO:0000256" key="1">
    <source>
        <dbReference type="SAM" id="MobiDB-lite"/>
    </source>
</evidence>